<dbReference type="AlphaFoldDB" id="A0A6N7X8B6"/>
<dbReference type="RefSeq" id="WP_154554386.1">
    <property type="nucleotide sequence ID" value="NZ_JAQXUZ010000020.1"/>
</dbReference>
<name>A0A6N7X8B6_9FIRM</name>
<evidence type="ECO:0000313" key="2">
    <source>
        <dbReference type="Proteomes" id="UP000469424"/>
    </source>
</evidence>
<protein>
    <submittedName>
        <fullName evidence="1">DUF4417 domain-containing protein</fullName>
    </submittedName>
</protein>
<proteinExistence type="predicted"/>
<dbReference type="Proteomes" id="UP000469424">
    <property type="component" value="Unassembled WGS sequence"/>
</dbReference>
<dbReference type="Pfam" id="PF14386">
    <property type="entry name" value="DUF4417"/>
    <property type="match status" value="1"/>
</dbReference>
<comment type="caution">
    <text evidence="1">The sequence shown here is derived from an EMBL/GenBank/DDBJ whole genome shotgun (WGS) entry which is preliminary data.</text>
</comment>
<organism evidence="1 2">
    <name type="scientific">Mogibacterium kristiansenii</name>
    <dbReference type="NCBI Taxonomy" id="2606708"/>
    <lineage>
        <taxon>Bacteria</taxon>
        <taxon>Bacillati</taxon>
        <taxon>Bacillota</taxon>
        <taxon>Clostridia</taxon>
        <taxon>Peptostreptococcales</taxon>
        <taxon>Anaerovoracaceae</taxon>
        <taxon>Mogibacterium</taxon>
    </lineage>
</organism>
<keyword evidence="2" id="KW-1185">Reference proteome</keyword>
<reference evidence="1 2" key="1">
    <citation type="submission" date="2019-08" db="EMBL/GenBank/DDBJ databases">
        <title>In-depth cultivation of the pig gut microbiome towards novel bacterial diversity and tailored functional studies.</title>
        <authorList>
            <person name="Wylensek D."/>
            <person name="Hitch T.C.A."/>
            <person name="Clavel T."/>
        </authorList>
    </citation>
    <scope>NUCLEOTIDE SEQUENCE [LARGE SCALE GENOMIC DNA]</scope>
    <source>
        <strain evidence="1 2">WCA-MUC-591-APC-4B</strain>
    </source>
</reference>
<gene>
    <name evidence="1" type="ORF">FYJ65_05650</name>
</gene>
<accession>A0A6N7X8B6</accession>
<dbReference type="EMBL" id="VUNA01000009">
    <property type="protein sequence ID" value="MST70823.1"/>
    <property type="molecule type" value="Genomic_DNA"/>
</dbReference>
<dbReference type="InterPro" id="IPR025530">
    <property type="entry name" value="DUF4417"/>
</dbReference>
<evidence type="ECO:0000313" key="1">
    <source>
        <dbReference type="EMBL" id="MST70823.1"/>
    </source>
</evidence>
<sequence>MSRTNYSRKGCKDVFRSFLVRNATYDGSLEMPCIKSVDVIPHKLTVFSKSIRSKDFNSFVHFFEDDVQFERIWNAPNRYLPILKNFDGVITPDFSLYRDMPLVMQEWNTYRNRAIGYWLQENGITVIPNIRFSDERSYAFCCDGVAKNGTIAVGSHGCVKVNIERIYFERGLRETVKKLEPKRILVYGVAPDCIFKDYIKAGIEIIQYDSDCSSSRKVVRA</sequence>